<sequence>MVFTSSALVIAAAIQWGLAGGLGSLLMSRGWAPELISFWRALIGLGCMTIWLAVIRLQGKRLDFNRHLLFWSVVAGLGVAGNFTFYFISISEGSVAVAATLMYSAPVFVYLASFLVGAERPTLVKLFAIALVMSGIVLLTGIYRAEAGVITTLGIISGLLSGLSYALFIFAFKYAGAYGPAPSALSIAFATGTLVLVALINHEQALTVPVSADAFWFVLLGLLGAGLSFYCYIVGLRGTLPTTASIVAMVEPVTAALFGLVILGELLNLTQVVGMVLILGAVTGLSILQSRSSPSEASDR</sequence>
<keyword evidence="4" id="KW-1185">Reference proteome</keyword>
<feature type="transmembrane region" description="Helical" evidence="1">
    <location>
        <begin position="269"/>
        <end position="288"/>
    </location>
</feature>
<evidence type="ECO:0000259" key="2">
    <source>
        <dbReference type="Pfam" id="PF00892"/>
    </source>
</evidence>
<gene>
    <name evidence="3" type="ORF">SAMN04487959_10988</name>
</gene>
<dbReference type="AlphaFoldDB" id="A0A1I3CUN1"/>
<feature type="transmembrane region" description="Helical" evidence="1">
    <location>
        <begin position="184"/>
        <end position="202"/>
    </location>
</feature>
<proteinExistence type="predicted"/>
<evidence type="ECO:0000313" key="4">
    <source>
        <dbReference type="Proteomes" id="UP000199040"/>
    </source>
</evidence>
<dbReference type="Pfam" id="PF00892">
    <property type="entry name" value="EamA"/>
    <property type="match status" value="2"/>
</dbReference>
<protein>
    <submittedName>
        <fullName evidence="3">Threonine/homoserine efflux transporter RhtA</fullName>
    </submittedName>
</protein>
<feature type="transmembrane region" description="Helical" evidence="1">
    <location>
        <begin position="123"/>
        <end position="143"/>
    </location>
</feature>
<accession>A0A1I3CUN1</accession>
<feature type="domain" description="EamA" evidence="2">
    <location>
        <begin position="8"/>
        <end position="140"/>
    </location>
</feature>
<feature type="transmembrane region" description="Helical" evidence="1">
    <location>
        <begin position="214"/>
        <end position="234"/>
    </location>
</feature>
<name>A0A1I3CUN1_9GAMM</name>
<dbReference type="GO" id="GO:0016020">
    <property type="term" value="C:membrane"/>
    <property type="evidence" value="ECO:0007669"/>
    <property type="project" value="InterPro"/>
</dbReference>
<feature type="transmembrane region" description="Helical" evidence="1">
    <location>
        <begin position="149"/>
        <end position="172"/>
    </location>
</feature>
<dbReference type="Proteomes" id="UP000199040">
    <property type="component" value="Unassembled WGS sequence"/>
</dbReference>
<feature type="transmembrane region" description="Helical" evidence="1">
    <location>
        <begin position="94"/>
        <end position="116"/>
    </location>
</feature>
<feature type="domain" description="EamA" evidence="2">
    <location>
        <begin position="153"/>
        <end position="286"/>
    </location>
</feature>
<keyword evidence="1" id="KW-0472">Membrane</keyword>
<dbReference type="Gene3D" id="1.10.3730.20">
    <property type="match status" value="2"/>
</dbReference>
<dbReference type="RefSeq" id="WP_092847177.1">
    <property type="nucleotide sequence ID" value="NZ_FOPY01000009.1"/>
</dbReference>
<feature type="transmembrane region" description="Helical" evidence="1">
    <location>
        <begin position="35"/>
        <end position="56"/>
    </location>
</feature>
<feature type="transmembrane region" description="Helical" evidence="1">
    <location>
        <begin position="68"/>
        <end position="88"/>
    </location>
</feature>
<dbReference type="InterPro" id="IPR037185">
    <property type="entry name" value="EmrE-like"/>
</dbReference>
<dbReference type="PANTHER" id="PTHR22911:SF79">
    <property type="entry name" value="MOBA-LIKE NTP TRANSFERASE DOMAIN-CONTAINING PROTEIN"/>
    <property type="match status" value="1"/>
</dbReference>
<dbReference type="PANTHER" id="PTHR22911">
    <property type="entry name" value="ACYL-MALONYL CONDENSING ENZYME-RELATED"/>
    <property type="match status" value="1"/>
</dbReference>
<keyword evidence="1" id="KW-1133">Transmembrane helix</keyword>
<reference evidence="3 4" key="1">
    <citation type="submission" date="2016-10" db="EMBL/GenBank/DDBJ databases">
        <authorList>
            <person name="de Groot N.N."/>
        </authorList>
    </citation>
    <scope>NUCLEOTIDE SEQUENCE [LARGE SCALE GENOMIC DNA]</scope>
    <source>
        <strain evidence="3 4">CGMCC 1.6848</strain>
    </source>
</reference>
<dbReference type="InterPro" id="IPR000620">
    <property type="entry name" value="EamA_dom"/>
</dbReference>
<keyword evidence="1" id="KW-0812">Transmembrane</keyword>
<dbReference type="SUPFAM" id="SSF103481">
    <property type="entry name" value="Multidrug resistance efflux transporter EmrE"/>
    <property type="match status" value="2"/>
</dbReference>
<dbReference type="EMBL" id="FOPY01000009">
    <property type="protein sequence ID" value="SFH77959.1"/>
    <property type="molecule type" value="Genomic_DNA"/>
</dbReference>
<evidence type="ECO:0000256" key="1">
    <source>
        <dbReference type="SAM" id="Phobius"/>
    </source>
</evidence>
<evidence type="ECO:0000313" key="3">
    <source>
        <dbReference type="EMBL" id="SFH77959.1"/>
    </source>
</evidence>
<feature type="transmembrane region" description="Helical" evidence="1">
    <location>
        <begin position="246"/>
        <end position="263"/>
    </location>
</feature>
<organism evidence="3 4">
    <name type="scientific">Modicisalibacter xianhensis</name>
    <dbReference type="NCBI Taxonomy" id="442341"/>
    <lineage>
        <taxon>Bacteria</taxon>
        <taxon>Pseudomonadati</taxon>
        <taxon>Pseudomonadota</taxon>
        <taxon>Gammaproteobacteria</taxon>
        <taxon>Oceanospirillales</taxon>
        <taxon>Halomonadaceae</taxon>
        <taxon>Modicisalibacter</taxon>
    </lineage>
</organism>